<feature type="region of interest" description="Disordered" evidence="1">
    <location>
        <begin position="1"/>
        <end position="28"/>
    </location>
</feature>
<evidence type="ECO:0000313" key="4">
    <source>
        <dbReference type="Proteomes" id="UP001142462"/>
    </source>
</evidence>
<proteinExistence type="predicted"/>
<organism evidence="3 4">
    <name type="scientific">Microbacterium barkeri</name>
    <dbReference type="NCBI Taxonomy" id="33917"/>
    <lineage>
        <taxon>Bacteria</taxon>
        <taxon>Bacillati</taxon>
        <taxon>Actinomycetota</taxon>
        <taxon>Actinomycetes</taxon>
        <taxon>Micrococcales</taxon>
        <taxon>Microbacteriaceae</taxon>
        <taxon>Microbacterium</taxon>
    </lineage>
</organism>
<accession>A0A9W6H2Y6</accession>
<evidence type="ECO:0000313" key="3">
    <source>
        <dbReference type="EMBL" id="GLJ61651.1"/>
    </source>
</evidence>
<evidence type="ECO:0000259" key="2">
    <source>
        <dbReference type="Pfam" id="PF04073"/>
    </source>
</evidence>
<comment type="caution">
    <text evidence="3">The sequence shown here is derived from an EMBL/GenBank/DDBJ whole genome shotgun (WGS) entry which is preliminary data.</text>
</comment>
<dbReference type="EMBL" id="BSEJ01000007">
    <property type="protein sequence ID" value="GLJ61651.1"/>
    <property type="molecule type" value="Genomic_DNA"/>
</dbReference>
<dbReference type="InterPro" id="IPR036754">
    <property type="entry name" value="YbaK/aa-tRNA-synt-asso_dom_sf"/>
</dbReference>
<name>A0A9W6H2Y6_9MICO</name>
<reference evidence="3" key="1">
    <citation type="journal article" date="2014" name="Int. J. Syst. Evol. Microbiol.">
        <title>Complete genome sequence of Corynebacterium casei LMG S-19264T (=DSM 44701T), isolated from a smear-ripened cheese.</title>
        <authorList>
            <consortium name="US DOE Joint Genome Institute (JGI-PGF)"/>
            <person name="Walter F."/>
            <person name="Albersmeier A."/>
            <person name="Kalinowski J."/>
            <person name="Ruckert C."/>
        </authorList>
    </citation>
    <scope>NUCLEOTIDE SEQUENCE</scope>
    <source>
        <strain evidence="3">VKM Ac-1020</strain>
    </source>
</reference>
<sequence length="86" mass="9018">MTATASAIAHKEATRHGPGRIPPAPRRDAASALGCEVEAITSSLLFLADDEPVLVMTSGRHRVDTDDLARQLGAVTDGTPLRVAED</sequence>
<dbReference type="AlphaFoldDB" id="A0A9W6H2Y6"/>
<dbReference type="RefSeq" id="WP_282979218.1">
    <property type="nucleotide sequence ID" value="NZ_JASFAR010000007.1"/>
</dbReference>
<evidence type="ECO:0000256" key="1">
    <source>
        <dbReference type="SAM" id="MobiDB-lite"/>
    </source>
</evidence>
<feature type="domain" description="YbaK/aminoacyl-tRNA synthetase-associated" evidence="2">
    <location>
        <begin position="28"/>
        <end position="74"/>
    </location>
</feature>
<gene>
    <name evidence="3" type="ORF">GCM10017576_17810</name>
</gene>
<dbReference type="InterPro" id="IPR007214">
    <property type="entry name" value="YbaK/aa-tRNA-synth-assoc-dom"/>
</dbReference>
<dbReference type="Proteomes" id="UP001142462">
    <property type="component" value="Unassembled WGS sequence"/>
</dbReference>
<dbReference type="Gene3D" id="3.90.960.10">
    <property type="entry name" value="YbaK/aminoacyl-tRNA synthetase-associated domain"/>
    <property type="match status" value="1"/>
</dbReference>
<dbReference type="Pfam" id="PF04073">
    <property type="entry name" value="tRNA_edit"/>
    <property type="match status" value="1"/>
</dbReference>
<keyword evidence="4" id="KW-1185">Reference proteome</keyword>
<reference evidence="3" key="2">
    <citation type="submission" date="2023-01" db="EMBL/GenBank/DDBJ databases">
        <authorList>
            <person name="Sun Q."/>
            <person name="Evtushenko L."/>
        </authorList>
    </citation>
    <scope>NUCLEOTIDE SEQUENCE</scope>
    <source>
        <strain evidence="3">VKM Ac-1020</strain>
    </source>
</reference>
<protein>
    <recommendedName>
        <fullName evidence="2">YbaK/aminoacyl-tRNA synthetase-associated domain-containing protein</fullName>
    </recommendedName>
</protein>
<dbReference type="GO" id="GO:0002161">
    <property type="term" value="F:aminoacyl-tRNA deacylase activity"/>
    <property type="evidence" value="ECO:0007669"/>
    <property type="project" value="InterPro"/>
</dbReference>
<dbReference type="SUPFAM" id="SSF55826">
    <property type="entry name" value="YbaK/ProRS associated domain"/>
    <property type="match status" value="1"/>
</dbReference>